<keyword evidence="5 8" id="KW-1133">Transmembrane helix</keyword>
<evidence type="ECO:0000256" key="4">
    <source>
        <dbReference type="ARBA" id="ARBA00022692"/>
    </source>
</evidence>
<dbReference type="EMBL" id="DTGZ01000054">
    <property type="protein sequence ID" value="HGV97262.1"/>
    <property type="molecule type" value="Genomic_DNA"/>
</dbReference>
<dbReference type="PANTHER" id="PTHR30558">
    <property type="entry name" value="EXBD MEMBRANE COMPONENT OF PMF-DRIVEN MACROMOLECULE IMPORT SYSTEM"/>
    <property type="match status" value="1"/>
</dbReference>
<evidence type="ECO:0000313" key="9">
    <source>
        <dbReference type="EMBL" id="HGV97262.1"/>
    </source>
</evidence>
<evidence type="ECO:0000256" key="2">
    <source>
        <dbReference type="ARBA" id="ARBA00005811"/>
    </source>
</evidence>
<dbReference type="GO" id="GO:0022857">
    <property type="term" value="F:transmembrane transporter activity"/>
    <property type="evidence" value="ECO:0007669"/>
    <property type="project" value="InterPro"/>
</dbReference>
<organism evidence="9">
    <name type="scientific">candidate division WOR-3 bacterium</name>
    <dbReference type="NCBI Taxonomy" id="2052148"/>
    <lineage>
        <taxon>Bacteria</taxon>
        <taxon>Bacteria division WOR-3</taxon>
    </lineage>
</organism>
<dbReference type="GO" id="GO:0015031">
    <property type="term" value="P:protein transport"/>
    <property type="evidence" value="ECO:0007669"/>
    <property type="project" value="UniProtKB-KW"/>
</dbReference>
<keyword evidence="3" id="KW-1003">Cell membrane</keyword>
<evidence type="ECO:0000256" key="3">
    <source>
        <dbReference type="ARBA" id="ARBA00022475"/>
    </source>
</evidence>
<evidence type="ECO:0000256" key="8">
    <source>
        <dbReference type="SAM" id="Phobius"/>
    </source>
</evidence>
<reference evidence="9" key="1">
    <citation type="journal article" date="2020" name="mSystems">
        <title>Genome- and Community-Level Interaction Insights into Carbon Utilization and Element Cycling Functions of Hydrothermarchaeota in Hydrothermal Sediment.</title>
        <authorList>
            <person name="Zhou Z."/>
            <person name="Liu Y."/>
            <person name="Xu W."/>
            <person name="Pan J."/>
            <person name="Luo Z.H."/>
            <person name="Li M."/>
        </authorList>
    </citation>
    <scope>NUCLEOTIDE SEQUENCE [LARGE SCALE GENOMIC DNA]</scope>
    <source>
        <strain evidence="9">SpSt-774</strain>
    </source>
</reference>
<evidence type="ECO:0000256" key="5">
    <source>
        <dbReference type="ARBA" id="ARBA00022989"/>
    </source>
</evidence>
<dbReference type="AlphaFoldDB" id="A0A7C4TD54"/>
<evidence type="ECO:0000256" key="6">
    <source>
        <dbReference type="ARBA" id="ARBA00023136"/>
    </source>
</evidence>
<dbReference type="Pfam" id="PF02472">
    <property type="entry name" value="ExbD"/>
    <property type="match status" value="1"/>
</dbReference>
<comment type="similarity">
    <text evidence="2 7">Belongs to the ExbD/TolR family.</text>
</comment>
<gene>
    <name evidence="9" type="ORF">ENV60_03070</name>
</gene>
<name>A0A7C4TD54_UNCW3</name>
<keyword evidence="4 7" id="KW-0812">Transmembrane</keyword>
<dbReference type="Gene3D" id="3.30.420.270">
    <property type="match status" value="1"/>
</dbReference>
<keyword evidence="7" id="KW-0653">Protein transport</keyword>
<accession>A0A7C4TD54</accession>
<comment type="subcellular location">
    <subcellularLocation>
        <location evidence="1">Cell membrane</location>
        <topology evidence="1">Single-pass membrane protein</topology>
    </subcellularLocation>
    <subcellularLocation>
        <location evidence="7">Cell membrane</location>
        <topology evidence="7">Single-pass type II membrane protein</topology>
    </subcellularLocation>
</comment>
<sequence length="138" mass="15765">MKKSIIRRYTQTPEIPTASTADVAFLLILFFMVTTVFRATTLHLKINLPKAKSTERILIRRNITHLWIDNNAKVYIDDNLVPKEKVATRILPKIAENPELVTILNIHEDIDYGTVDVVLDQLKEARAFKITFATEFGG</sequence>
<protein>
    <submittedName>
        <fullName evidence="9">Biopolymer transporter ExbD</fullName>
    </submittedName>
</protein>
<dbReference type="InterPro" id="IPR003400">
    <property type="entry name" value="ExbD"/>
</dbReference>
<keyword evidence="7" id="KW-0813">Transport</keyword>
<keyword evidence="6 8" id="KW-0472">Membrane</keyword>
<proteinExistence type="inferred from homology"/>
<evidence type="ECO:0000256" key="1">
    <source>
        <dbReference type="ARBA" id="ARBA00004162"/>
    </source>
</evidence>
<comment type="caution">
    <text evidence="9">The sequence shown here is derived from an EMBL/GenBank/DDBJ whole genome shotgun (WGS) entry which is preliminary data.</text>
</comment>
<dbReference type="GO" id="GO:0005886">
    <property type="term" value="C:plasma membrane"/>
    <property type="evidence" value="ECO:0007669"/>
    <property type="project" value="UniProtKB-SubCell"/>
</dbReference>
<evidence type="ECO:0000256" key="7">
    <source>
        <dbReference type="RuleBase" id="RU003879"/>
    </source>
</evidence>
<dbReference type="PANTHER" id="PTHR30558:SF3">
    <property type="entry name" value="BIOPOLYMER TRANSPORT PROTEIN EXBD-RELATED"/>
    <property type="match status" value="1"/>
</dbReference>
<feature type="transmembrane region" description="Helical" evidence="8">
    <location>
        <begin position="21"/>
        <end position="40"/>
    </location>
</feature>